<dbReference type="InterPro" id="IPR000182">
    <property type="entry name" value="GNAT_dom"/>
</dbReference>
<name>A0A1B2IXG6_9LACO</name>
<proteinExistence type="predicted"/>
<protein>
    <recommendedName>
        <fullName evidence="1">N-acetyltransferase domain-containing protein</fullName>
    </recommendedName>
</protein>
<evidence type="ECO:0000313" key="2">
    <source>
        <dbReference type="EMBL" id="ANZ66755.1"/>
    </source>
</evidence>
<dbReference type="Pfam" id="PF13673">
    <property type="entry name" value="Acetyltransf_10"/>
    <property type="match status" value="1"/>
</dbReference>
<sequence>MQIKNLNGITDAQMDQLMGIWLSSNLASHDFIQPEYWRHQREAVAKELREDDVIAVMDEDDETILGFAMLDGEVVRGVYTKTTDQRKGVGGMLMFALKATHNHLKLSVFQENEAATAFFQHHGFKTATAHKDETVGEEMWEMKL</sequence>
<dbReference type="SUPFAM" id="SSF55729">
    <property type="entry name" value="Acyl-CoA N-acyltransferases (Nat)"/>
    <property type="match status" value="1"/>
</dbReference>
<keyword evidence="3" id="KW-1185">Reference proteome</keyword>
<dbReference type="KEGG" id="lpd:AYR62_11905"/>
<dbReference type="PROSITE" id="PS51186">
    <property type="entry name" value="GNAT"/>
    <property type="match status" value="1"/>
</dbReference>
<dbReference type="InterPro" id="IPR016181">
    <property type="entry name" value="Acyl_CoA_acyltransferase"/>
</dbReference>
<evidence type="ECO:0000259" key="1">
    <source>
        <dbReference type="PROSITE" id="PS51186"/>
    </source>
</evidence>
<evidence type="ECO:0000313" key="3">
    <source>
        <dbReference type="Proteomes" id="UP000093267"/>
    </source>
</evidence>
<reference evidence="2 3" key="1">
    <citation type="submission" date="2016-03" db="EMBL/GenBank/DDBJ databases">
        <title>Pediococcus and Lactobacillus from brewery environment - whole genome sequencing and assembly.</title>
        <authorList>
            <person name="Behr J."/>
            <person name="Geissler A.J."/>
            <person name="Vogel R.F."/>
        </authorList>
    </citation>
    <scope>NUCLEOTIDE SEQUENCE [LARGE SCALE GENOMIC DNA]</scope>
    <source>
        <strain evidence="2 3">TMW 1.1995</strain>
    </source>
</reference>
<dbReference type="AlphaFoldDB" id="A0A1B2IXG6"/>
<dbReference type="EMBL" id="CP014924">
    <property type="protein sequence ID" value="ANZ66755.1"/>
    <property type="molecule type" value="Genomic_DNA"/>
</dbReference>
<gene>
    <name evidence="2" type="ORF">AYR63_06155</name>
</gene>
<accession>A0A1B2IXG6</accession>
<dbReference type="OrthoDB" id="9789605at2"/>
<dbReference type="GO" id="GO:0016747">
    <property type="term" value="F:acyltransferase activity, transferring groups other than amino-acyl groups"/>
    <property type="evidence" value="ECO:0007669"/>
    <property type="project" value="InterPro"/>
</dbReference>
<organism evidence="2 3">
    <name type="scientific">Secundilactobacillus paracollinoides</name>
    <dbReference type="NCBI Taxonomy" id="240427"/>
    <lineage>
        <taxon>Bacteria</taxon>
        <taxon>Bacillati</taxon>
        <taxon>Bacillota</taxon>
        <taxon>Bacilli</taxon>
        <taxon>Lactobacillales</taxon>
        <taxon>Lactobacillaceae</taxon>
        <taxon>Secundilactobacillus</taxon>
    </lineage>
</organism>
<feature type="domain" description="N-acetyltransferase" evidence="1">
    <location>
        <begin position="9"/>
        <end position="144"/>
    </location>
</feature>
<dbReference type="Gene3D" id="3.40.630.30">
    <property type="match status" value="1"/>
</dbReference>
<dbReference type="RefSeq" id="WP_065902102.1">
    <property type="nucleotide sequence ID" value="NZ_CP014912.1"/>
</dbReference>
<dbReference type="Proteomes" id="UP000093267">
    <property type="component" value="Chromosome"/>
</dbReference>
<dbReference type="STRING" id="240427.AYR62_11905"/>